<gene>
    <name evidence="1" type="ORF">PCOR1329_LOCUS65088</name>
</gene>
<evidence type="ECO:0000313" key="2">
    <source>
        <dbReference type="Proteomes" id="UP001189429"/>
    </source>
</evidence>
<evidence type="ECO:0000313" key="1">
    <source>
        <dbReference type="EMBL" id="CAK0882637.1"/>
    </source>
</evidence>
<keyword evidence="2" id="KW-1185">Reference proteome</keyword>
<name>A0ABN9W8W9_9DINO</name>
<proteinExistence type="predicted"/>
<reference evidence="1" key="1">
    <citation type="submission" date="2023-10" db="EMBL/GenBank/DDBJ databases">
        <authorList>
            <person name="Chen Y."/>
            <person name="Shah S."/>
            <person name="Dougan E. K."/>
            <person name="Thang M."/>
            <person name="Chan C."/>
        </authorList>
    </citation>
    <scope>NUCLEOTIDE SEQUENCE [LARGE SCALE GENOMIC DNA]</scope>
</reference>
<protein>
    <submittedName>
        <fullName evidence="1">Uncharacterized protein</fullName>
    </submittedName>
</protein>
<sequence>MPGVVHRMEAVWSRCALASCVDVCAPLDDKSSRHHRSGRPIGNDAHEFHGLPGGSGGSTHTHNQRICQLTIINLSSATLCQCYGQQRPRGQKLLFKQASNVALTLMANYRRKRSTIIKPNESESAMPTM</sequence>
<accession>A0ABN9W8W9</accession>
<dbReference type="EMBL" id="CAUYUJ010018316">
    <property type="protein sequence ID" value="CAK0882637.1"/>
    <property type="molecule type" value="Genomic_DNA"/>
</dbReference>
<dbReference type="Proteomes" id="UP001189429">
    <property type="component" value="Unassembled WGS sequence"/>
</dbReference>
<organism evidence="1 2">
    <name type="scientific">Prorocentrum cordatum</name>
    <dbReference type="NCBI Taxonomy" id="2364126"/>
    <lineage>
        <taxon>Eukaryota</taxon>
        <taxon>Sar</taxon>
        <taxon>Alveolata</taxon>
        <taxon>Dinophyceae</taxon>
        <taxon>Prorocentrales</taxon>
        <taxon>Prorocentraceae</taxon>
        <taxon>Prorocentrum</taxon>
    </lineage>
</organism>
<comment type="caution">
    <text evidence="1">The sequence shown here is derived from an EMBL/GenBank/DDBJ whole genome shotgun (WGS) entry which is preliminary data.</text>
</comment>